<reference evidence="7" key="1">
    <citation type="submission" date="2023-05" db="EMBL/GenBank/DDBJ databases">
        <title>Nepenthes gracilis genome sequencing.</title>
        <authorList>
            <person name="Fukushima K."/>
        </authorList>
    </citation>
    <scope>NUCLEOTIDE SEQUENCE</scope>
    <source>
        <strain evidence="7">SING2019-196</strain>
    </source>
</reference>
<dbReference type="AlphaFoldDB" id="A0AAD3XH82"/>
<evidence type="ECO:0000256" key="1">
    <source>
        <dbReference type="ARBA" id="ARBA00004123"/>
    </source>
</evidence>
<dbReference type="GO" id="GO:0003723">
    <property type="term" value="F:RNA binding"/>
    <property type="evidence" value="ECO:0007669"/>
    <property type="project" value="TreeGrafter"/>
</dbReference>
<feature type="region of interest" description="Disordered" evidence="5">
    <location>
        <begin position="29"/>
        <end position="62"/>
    </location>
</feature>
<feature type="region of interest" description="Disordered" evidence="5">
    <location>
        <begin position="230"/>
        <end position="255"/>
    </location>
</feature>
<feature type="compositionally biased region" description="Basic and acidic residues" evidence="5">
    <location>
        <begin position="35"/>
        <end position="55"/>
    </location>
</feature>
<keyword evidence="3" id="KW-0507">mRNA processing</keyword>
<evidence type="ECO:0000256" key="5">
    <source>
        <dbReference type="SAM" id="MobiDB-lite"/>
    </source>
</evidence>
<keyword evidence="8" id="KW-1185">Reference proteome</keyword>
<dbReference type="Pfam" id="PF05182">
    <property type="entry name" value="Fip1"/>
    <property type="match status" value="1"/>
</dbReference>
<protein>
    <recommendedName>
        <fullName evidence="6">Pre-mRNA polyadenylation factor Fip1 domain-containing protein</fullName>
    </recommendedName>
</protein>
<evidence type="ECO:0000256" key="3">
    <source>
        <dbReference type="ARBA" id="ARBA00022664"/>
    </source>
</evidence>
<dbReference type="GO" id="GO:0016607">
    <property type="term" value="C:nuclear speck"/>
    <property type="evidence" value="ECO:0007669"/>
    <property type="project" value="TreeGrafter"/>
</dbReference>
<feature type="domain" description="Pre-mRNA polyadenylation factor Fip1" evidence="6">
    <location>
        <begin position="166"/>
        <end position="199"/>
    </location>
</feature>
<accession>A0AAD3XH82</accession>
<keyword evidence="4" id="KW-0539">Nucleus</keyword>
<dbReference type="GO" id="GO:0006397">
    <property type="term" value="P:mRNA processing"/>
    <property type="evidence" value="ECO:0007669"/>
    <property type="project" value="UniProtKB-KW"/>
</dbReference>
<name>A0AAD3XH82_NEPGR</name>
<comment type="similarity">
    <text evidence="2">Belongs to the FIP1 family.</text>
</comment>
<dbReference type="PANTHER" id="PTHR36884">
    <property type="entry name" value="FIP1[III]-LIKE PROTEIN"/>
    <property type="match status" value="1"/>
</dbReference>
<proteinExistence type="inferred from homology"/>
<organism evidence="7 8">
    <name type="scientific">Nepenthes gracilis</name>
    <name type="common">Slender pitcher plant</name>
    <dbReference type="NCBI Taxonomy" id="150966"/>
    <lineage>
        <taxon>Eukaryota</taxon>
        <taxon>Viridiplantae</taxon>
        <taxon>Streptophyta</taxon>
        <taxon>Embryophyta</taxon>
        <taxon>Tracheophyta</taxon>
        <taxon>Spermatophyta</taxon>
        <taxon>Magnoliopsida</taxon>
        <taxon>eudicotyledons</taxon>
        <taxon>Gunneridae</taxon>
        <taxon>Pentapetalae</taxon>
        <taxon>Caryophyllales</taxon>
        <taxon>Nepenthaceae</taxon>
        <taxon>Nepenthes</taxon>
    </lineage>
</organism>
<feature type="region of interest" description="Disordered" evidence="5">
    <location>
        <begin position="297"/>
        <end position="334"/>
    </location>
</feature>
<evidence type="ECO:0000256" key="2">
    <source>
        <dbReference type="ARBA" id="ARBA00007459"/>
    </source>
</evidence>
<evidence type="ECO:0000313" key="7">
    <source>
        <dbReference type="EMBL" id="GMH04469.1"/>
    </source>
</evidence>
<feature type="compositionally biased region" description="Polar residues" evidence="5">
    <location>
        <begin position="240"/>
        <end position="255"/>
    </location>
</feature>
<evidence type="ECO:0000256" key="4">
    <source>
        <dbReference type="ARBA" id="ARBA00023242"/>
    </source>
</evidence>
<evidence type="ECO:0000259" key="6">
    <source>
        <dbReference type="Pfam" id="PF05182"/>
    </source>
</evidence>
<dbReference type="InterPro" id="IPR044976">
    <property type="entry name" value="FIPS5/FIPS3-like"/>
</dbReference>
<comment type="subcellular location">
    <subcellularLocation>
        <location evidence="1">Nucleus</location>
    </subcellularLocation>
</comment>
<dbReference type="EMBL" id="BSYO01000005">
    <property type="protein sequence ID" value="GMH04469.1"/>
    <property type="molecule type" value="Genomic_DNA"/>
</dbReference>
<dbReference type="InterPro" id="IPR007854">
    <property type="entry name" value="Fip1_dom"/>
</dbReference>
<dbReference type="Proteomes" id="UP001279734">
    <property type="component" value="Unassembled WGS sequence"/>
</dbReference>
<comment type="caution">
    <text evidence="7">The sequence shown here is derived from an EMBL/GenBank/DDBJ whole genome shotgun (WGS) entry which is preliminary data.</text>
</comment>
<dbReference type="PANTHER" id="PTHR36884:SF1">
    <property type="entry name" value="FIP1[V]-LIKE PROTEIN"/>
    <property type="match status" value="1"/>
</dbReference>
<gene>
    <name evidence="7" type="ORF">Nepgr_006308</name>
</gene>
<evidence type="ECO:0000313" key="8">
    <source>
        <dbReference type="Proteomes" id="UP001279734"/>
    </source>
</evidence>
<sequence>MAMDRNLMVGSDDEDEDGEPLAIVSDTDAAYQPIDLEHREDVGQTAHGEKKEMPESGKANGSAAVVPKVGYSNFSYRPFHSQFKYVRPGVTTLPAVPPVGPGGALGQVRPPMNMGAIAGRGRVVSDLLSNTSRAFVRRWRYLVSGNNVTLDAISQCPFSIMYQSELRGKPWKYLDLSDFFNFGLNEESWKEYCKQLEQLLLESTMQSRIRVYESGRAEQVYDADLPPEIAAAAGHDPSHETVNAPNANVGQSDLRKSNCTYASTASPTERAFQVEAGYGERLPSIDTRLPRYRDSDSIIEDDSSVGNGAPEQPDLSTSKEDQRTGIIQEDGAQEERMGIKTNLRKRVIQLHLLHDSAENVGNLGEDRKIGKDHMKDLGDPQVRVDLLENPFDDQVEESTESIDRKCNLELLSPAPSKERNFEEKLASADDLIPYDRKAGSGKEEITSRDENKILLGNIIG</sequence>